<protein>
    <submittedName>
        <fullName evidence="2">SETD4-like protein</fullName>
    </submittedName>
</protein>
<organism evidence="2 3">
    <name type="scientific">Mya arenaria</name>
    <name type="common">Soft-shell clam</name>
    <dbReference type="NCBI Taxonomy" id="6604"/>
    <lineage>
        <taxon>Eukaryota</taxon>
        <taxon>Metazoa</taxon>
        <taxon>Spiralia</taxon>
        <taxon>Lophotrochozoa</taxon>
        <taxon>Mollusca</taxon>
        <taxon>Bivalvia</taxon>
        <taxon>Autobranchia</taxon>
        <taxon>Heteroconchia</taxon>
        <taxon>Euheterodonta</taxon>
        <taxon>Imparidentia</taxon>
        <taxon>Neoheterodontei</taxon>
        <taxon>Myida</taxon>
        <taxon>Myoidea</taxon>
        <taxon>Myidae</taxon>
        <taxon>Mya</taxon>
    </lineage>
</organism>
<dbReference type="EMBL" id="CP111017">
    <property type="protein sequence ID" value="WAR08490.1"/>
    <property type="molecule type" value="Genomic_DNA"/>
</dbReference>
<sequence>MKRQGRSPRLVAKRAINYELSATIYSAQLPPLDMEAFRRQRVGRRRRHRKKQHEIKPVSCAHESCIMELRKWMKDVAGFSTELTPAVFHETAFTTQIGTYLKQWYPKLQPQACIAVFLVWERHRHKQSHWYPYITSLPEDFTTPPYFTDKELSYLPDLVQMKARDEKKKVVNTFDEIVTFSKQYWTEFYKVLTYKDYRWAWSVVNTRSVYMEMEHCEYLDESEPNNIALAPFLDLLNHSPTANIKAEYNPNTALYEITTYDSYKPYDQVFISYGCLGSHKLFLNYGFCIPGNVNDEVELEEHVSKVIKREKIQHRDKKINLLKQKGLVSGMTCSNEGLSWKFWIAMETLVMDWDQLQKWSSLMTVDITEETATPAAKNLARGIIQEGLFQVRHRERYIEQNTSDADDATHVDLAQMLLTLEKSILTKS</sequence>
<proteinExistence type="predicted"/>
<dbReference type="CDD" id="cd19177">
    <property type="entry name" value="SET_SETD4"/>
    <property type="match status" value="1"/>
</dbReference>
<dbReference type="InterPro" id="IPR046341">
    <property type="entry name" value="SET_dom_sf"/>
</dbReference>
<dbReference type="InterPro" id="IPR001214">
    <property type="entry name" value="SET_dom"/>
</dbReference>
<dbReference type="PANTHER" id="PTHR13271:SF151">
    <property type="entry name" value="SET DOMAIN-CONTAINING PROTEIN 4"/>
    <property type="match status" value="1"/>
</dbReference>
<dbReference type="Proteomes" id="UP001164746">
    <property type="component" value="Chromosome 6"/>
</dbReference>
<evidence type="ECO:0000313" key="3">
    <source>
        <dbReference type="Proteomes" id="UP001164746"/>
    </source>
</evidence>
<gene>
    <name evidence="2" type="ORF">MAR_018448</name>
</gene>
<dbReference type="SUPFAM" id="SSF82199">
    <property type="entry name" value="SET domain"/>
    <property type="match status" value="1"/>
</dbReference>
<dbReference type="InterPro" id="IPR050600">
    <property type="entry name" value="SETD3_SETD6_MTase"/>
</dbReference>
<name>A0ABY7EF48_MYAAR</name>
<dbReference type="Gene3D" id="3.90.1410.10">
    <property type="entry name" value="set domain protein methyltransferase, domain 1"/>
    <property type="match status" value="1"/>
</dbReference>
<reference evidence="2" key="1">
    <citation type="submission" date="2022-11" db="EMBL/GenBank/DDBJ databases">
        <title>Centuries of genome instability and evolution in soft-shell clam transmissible cancer (bioRxiv).</title>
        <authorList>
            <person name="Hart S.F.M."/>
            <person name="Yonemitsu M.A."/>
            <person name="Giersch R.M."/>
            <person name="Beal B.F."/>
            <person name="Arriagada G."/>
            <person name="Davis B.W."/>
            <person name="Ostrander E.A."/>
            <person name="Goff S.P."/>
            <person name="Metzger M.J."/>
        </authorList>
    </citation>
    <scope>NUCLEOTIDE SEQUENCE</scope>
    <source>
        <strain evidence="2">MELC-2E11</strain>
        <tissue evidence="2">Siphon/mantle</tissue>
    </source>
</reference>
<feature type="domain" description="SET" evidence="1">
    <location>
        <begin position="74"/>
        <end position="274"/>
    </location>
</feature>
<dbReference type="PROSITE" id="PS50280">
    <property type="entry name" value="SET"/>
    <property type="match status" value="1"/>
</dbReference>
<accession>A0ABY7EF48</accession>
<dbReference type="PANTHER" id="PTHR13271">
    <property type="entry name" value="UNCHARACTERIZED PUTATIVE METHYLTRANSFERASE"/>
    <property type="match status" value="1"/>
</dbReference>
<keyword evidence="3" id="KW-1185">Reference proteome</keyword>
<dbReference type="InterPro" id="IPR044429">
    <property type="entry name" value="SETD4_SET"/>
</dbReference>
<evidence type="ECO:0000313" key="2">
    <source>
        <dbReference type="EMBL" id="WAR08490.1"/>
    </source>
</evidence>
<evidence type="ECO:0000259" key="1">
    <source>
        <dbReference type="PROSITE" id="PS50280"/>
    </source>
</evidence>